<dbReference type="PANTHER" id="PTHR12526:SF640">
    <property type="entry name" value="COLANIC ACID BIOSYNTHESIS GLYCOSYLTRANSFERASE WCAL-RELATED"/>
    <property type="match status" value="1"/>
</dbReference>
<evidence type="ECO:0000313" key="5">
    <source>
        <dbReference type="Proteomes" id="UP000594943"/>
    </source>
</evidence>
<protein>
    <submittedName>
        <fullName evidence="4">Glycosyltransferase family 4 protein</fullName>
    </submittedName>
</protein>
<dbReference type="EMBL" id="CP065686">
    <property type="protein sequence ID" value="QPS42176.1"/>
    <property type="molecule type" value="Genomic_DNA"/>
</dbReference>
<proteinExistence type="inferred from homology"/>
<evidence type="ECO:0000256" key="2">
    <source>
        <dbReference type="ARBA" id="ARBA00022676"/>
    </source>
</evidence>
<reference evidence="4 5" key="1">
    <citation type="submission" date="2020-12" db="EMBL/GenBank/DDBJ databases">
        <title>FDA dAtabase for Regulatory Grade micrObial Sequences (FDA-ARGOS): Supporting development and validation of Infectious Disease Dx tests.</title>
        <authorList>
            <person name="Nelson B."/>
            <person name="Plummer A."/>
            <person name="Tallon L."/>
            <person name="Sadzewicz L."/>
            <person name="Zhao X."/>
            <person name="Boylan J."/>
            <person name="Ott S."/>
            <person name="Bowen H."/>
            <person name="Vavikolanu K."/>
            <person name="Mehta A."/>
            <person name="Aluvathingal J."/>
            <person name="Nadendla S."/>
            <person name="Myers T."/>
            <person name="Yan Y."/>
            <person name="Sichtig H."/>
        </authorList>
    </citation>
    <scope>NUCLEOTIDE SEQUENCE [LARGE SCALE GENOMIC DNA]</scope>
    <source>
        <strain evidence="4 5">FDAARGOS_899</strain>
    </source>
</reference>
<keyword evidence="3 4" id="KW-0808">Transferase</keyword>
<dbReference type="KEGG" id="bhg:I6G56_11060"/>
<dbReference type="Proteomes" id="UP000594943">
    <property type="component" value="Chromosome 1"/>
</dbReference>
<keyword evidence="2" id="KW-0328">Glycosyltransferase</keyword>
<evidence type="ECO:0000256" key="1">
    <source>
        <dbReference type="ARBA" id="ARBA00009481"/>
    </source>
</evidence>
<accession>A0A7T2WVP9</accession>
<dbReference type="RefSeq" id="WP_157225883.1">
    <property type="nucleotide sequence ID" value="NZ_CP013380.1"/>
</dbReference>
<dbReference type="Gene3D" id="3.40.50.2000">
    <property type="entry name" value="Glycogen Phosphorylase B"/>
    <property type="match status" value="1"/>
</dbReference>
<organism evidence="4 5">
    <name type="scientific">Burkholderia humptydooensis</name>
    <dbReference type="NCBI Taxonomy" id="430531"/>
    <lineage>
        <taxon>Bacteria</taxon>
        <taxon>Pseudomonadati</taxon>
        <taxon>Pseudomonadota</taxon>
        <taxon>Betaproteobacteria</taxon>
        <taxon>Burkholderiales</taxon>
        <taxon>Burkholderiaceae</taxon>
        <taxon>Burkholderia</taxon>
        <taxon>pseudomallei group</taxon>
    </lineage>
</organism>
<dbReference type="AlphaFoldDB" id="A0A7T2WVP9"/>
<dbReference type="GO" id="GO:0016757">
    <property type="term" value="F:glycosyltransferase activity"/>
    <property type="evidence" value="ECO:0007669"/>
    <property type="project" value="UniProtKB-KW"/>
</dbReference>
<dbReference type="Pfam" id="PF13692">
    <property type="entry name" value="Glyco_trans_1_4"/>
    <property type="match status" value="1"/>
</dbReference>
<dbReference type="SUPFAM" id="SSF53756">
    <property type="entry name" value="UDP-Glycosyltransferase/glycogen phosphorylase"/>
    <property type="match status" value="1"/>
</dbReference>
<evidence type="ECO:0000256" key="3">
    <source>
        <dbReference type="ARBA" id="ARBA00022679"/>
    </source>
</evidence>
<dbReference type="PANTHER" id="PTHR12526">
    <property type="entry name" value="GLYCOSYLTRANSFERASE"/>
    <property type="match status" value="1"/>
</dbReference>
<name>A0A7T2WVP9_9BURK</name>
<dbReference type="CDD" id="cd03801">
    <property type="entry name" value="GT4_PimA-like"/>
    <property type="match status" value="1"/>
</dbReference>
<gene>
    <name evidence="4" type="ORF">I6G56_11060</name>
</gene>
<sequence length="255" mass="27673">MQYRRFDKIWEYMRQEYTLCTHILVPSNWVAKSLVEFGIHPEKLIKLPYPSGTDKKQKGNRAAKGKGRTIRVLCVAGLSVIKGQHYLLEAVAHLNRRNARVKFEVTLVGASGKDYLVRLSRIGVPFEHIEHIPNANMIDFMSGFDVFALPSLADGFAVAVSEALQAGIPAVTTQNNGAADAIVEGENGYVVPAQDHLALANAIAAAVDVTPDPGFVAPDQVLDWQTYAARLAQIYGHAVGQADGLGSDIVTHSAI</sequence>
<comment type="similarity">
    <text evidence="1">Belongs to the glycosyltransferase group 1 family. Glycosyltransferase 4 subfamily.</text>
</comment>
<evidence type="ECO:0000313" key="4">
    <source>
        <dbReference type="EMBL" id="QPS42176.1"/>
    </source>
</evidence>